<keyword evidence="4" id="KW-1185">Reference proteome</keyword>
<keyword evidence="2" id="KW-1133">Transmembrane helix</keyword>
<dbReference type="KEGG" id="fam:OYT1_ch1845"/>
<name>A0A2Z6GCL9_9PROT</name>
<dbReference type="RefSeq" id="WP_062626047.1">
    <property type="nucleotide sequence ID" value="NZ_AP018738.1"/>
</dbReference>
<protein>
    <recommendedName>
        <fullName evidence="5">Guanylate cyclase domain-containing protein</fullName>
    </recommendedName>
</protein>
<feature type="transmembrane region" description="Helical" evidence="2">
    <location>
        <begin position="231"/>
        <end position="254"/>
    </location>
</feature>
<keyword evidence="2" id="KW-0472">Membrane</keyword>
<evidence type="ECO:0000256" key="2">
    <source>
        <dbReference type="SAM" id="Phobius"/>
    </source>
</evidence>
<accession>A0A2Z6GCL9</accession>
<gene>
    <name evidence="3" type="ORF">OYT1_ch1845</name>
</gene>
<proteinExistence type="predicted"/>
<dbReference type="AlphaFoldDB" id="A0A2Z6GCL9"/>
<dbReference type="STRING" id="1188319.OYT1_00837"/>
<dbReference type="InterPro" id="IPR029787">
    <property type="entry name" value="Nucleotide_cyclase"/>
</dbReference>
<dbReference type="SUPFAM" id="SSF55073">
    <property type="entry name" value="Nucleotide cyclase"/>
    <property type="match status" value="1"/>
</dbReference>
<organism evidence="3 4">
    <name type="scientific">Ferriphaselus amnicola</name>
    <dbReference type="NCBI Taxonomy" id="1188319"/>
    <lineage>
        <taxon>Bacteria</taxon>
        <taxon>Pseudomonadati</taxon>
        <taxon>Pseudomonadota</taxon>
        <taxon>Betaproteobacteria</taxon>
        <taxon>Nitrosomonadales</taxon>
        <taxon>Gallionellaceae</taxon>
        <taxon>Ferriphaselus</taxon>
    </lineage>
</organism>
<reference evidence="3 4" key="1">
    <citation type="submission" date="2018-06" db="EMBL/GenBank/DDBJ databases">
        <title>OYT1 Genome Sequencing.</title>
        <authorList>
            <person name="Kato S."/>
            <person name="Itoh T."/>
            <person name="Ohkuma M."/>
        </authorList>
    </citation>
    <scope>NUCLEOTIDE SEQUENCE [LARGE SCALE GENOMIC DNA]</scope>
    <source>
        <strain evidence="3 4">OYT1</strain>
    </source>
</reference>
<evidence type="ECO:0000313" key="3">
    <source>
        <dbReference type="EMBL" id="BBE51373.1"/>
    </source>
</evidence>
<evidence type="ECO:0008006" key="5">
    <source>
        <dbReference type="Google" id="ProtNLM"/>
    </source>
</evidence>
<dbReference type="OrthoDB" id="9801841at2"/>
<feature type="region of interest" description="Disordered" evidence="1">
    <location>
        <begin position="285"/>
        <end position="322"/>
    </location>
</feature>
<keyword evidence="2" id="KW-0812">Transmembrane</keyword>
<evidence type="ECO:0000256" key="1">
    <source>
        <dbReference type="SAM" id="MobiDB-lite"/>
    </source>
</evidence>
<feature type="compositionally biased region" description="Basic and acidic residues" evidence="1">
    <location>
        <begin position="285"/>
        <end position="294"/>
    </location>
</feature>
<sequence length="322" mass="35451">MSTHRGNTKMCGVLFVSIVGYSQQSNLEQIALKEQFVSFWKRAISEVPASDVLVVDTGDGAAMTALVEPEDSLRVALRLGELVESEPYAPMPLHMGINFGPIQLSTDVHDNPCAVGDALNVAQRVMSIASPGQITVSRAYYDVILPLSHKYAKMFFHLGKRADSQARYHDVYGWGSASPAAPHATQEQVKPQEIAATERPKAAKVNTEWSPPKRSLLSRMLGKVFGLIETLFALIKFAILLIVIYELFVLIPILKEPEHVRKELSSQINQVKSIWSGLIAAEETIHPPAKESKKQKPPKQPSHATPKHTEPADQPIVPADEP</sequence>
<dbReference type="Proteomes" id="UP000033070">
    <property type="component" value="Chromosome"/>
</dbReference>
<dbReference type="Gene3D" id="3.30.70.1230">
    <property type="entry name" value="Nucleotide cyclase"/>
    <property type="match status" value="1"/>
</dbReference>
<evidence type="ECO:0000313" key="4">
    <source>
        <dbReference type="Proteomes" id="UP000033070"/>
    </source>
</evidence>
<dbReference type="EMBL" id="AP018738">
    <property type="protein sequence ID" value="BBE51373.1"/>
    <property type="molecule type" value="Genomic_DNA"/>
</dbReference>